<reference evidence="1" key="1">
    <citation type="submission" date="2023-03" db="EMBL/GenBank/DDBJ databases">
        <title>Massive genome expansion in bonnet fungi (Mycena s.s.) driven by repeated elements and novel gene families across ecological guilds.</title>
        <authorList>
            <consortium name="Lawrence Berkeley National Laboratory"/>
            <person name="Harder C.B."/>
            <person name="Miyauchi S."/>
            <person name="Viragh M."/>
            <person name="Kuo A."/>
            <person name="Thoen E."/>
            <person name="Andreopoulos B."/>
            <person name="Lu D."/>
            <person name="Skrede I."/>
            <person name="Drula E."/>
            <person name="Henrissat B."/>
            <person name="Morin E."/>
            <person name="Kohler A."/>
            <person name="Barry K."/>
            <person name="LaButti K."/>
            <person name="Morin E."/>
            <person name="Salamov A."/>
            <person name="Lipzen A."/>
            <person name="Mereny Z."/>
            <person name="Hegedus B."/>
            <person name="Baldrian P."/>
            <person name="Stursova M."/>
            <person name="Weitz H."/>
            <person name="Taylor A."/>
            <person name="Grigoriev I.V."/>
            <person name="Nagy L.G."/>
            <person name="Martin F."/>
            <person name="Kauserud H."/>
        </authorList>
    </citation>
    <scope>NUCLEOTIDE SEQUENCE</scope>
    <source>
        <strain evidence="1">CBHHK173m</strain>
    </source>
</reference>
<proteinExistence type="predicted"/>
<comment type="caution">
    <text evidence="1">The sequence shown here is derived from an EMBL/GenBank/DDBJ whole genome shotgun (WGS) entry which is preliminary data.</text>
</comment>
<evidence type="ECO:0000313" key="2">
    <source>
        <dbReference type="Proteomes" id="UP001222325"/>
    </source>
</evidence>
<protein>
    <recommendedName>
        <fullName evidence="3">F-box domain-containing protein</fullName>
    </recommendedName>
</protein>
<name>A0AAD6TTD2_9AGAR</name>
<dbReference type="Gene3D" id="3.80.10.10">
    <property type="entry name" value="Ribonuclease Inhibitor"/>
    <property type="match status" value="2"/>
</dbReference>
<dbReference type="Proteomes" id="UP001222325">
    <property type="component" value="Unassembled WGS sequence"/>
</dbReference>
<accession>A0AAD6TTD2</accession>
<keyword evidence="2" id="KW-1185">Reference proteome</keyword>
<dbReference type="InterPro" id="IPR032675">
    <property type="entry name" value="LRR_dom_sf"/>
</dbReference>
<sequence>MALAKFGFRSCVAWFSDLVQRRASIDTDADDSTLVDYDAVCHIKRLPDPVLDKIFTHSKCDVQYAPVERVVSQVASRWRTVSLGNPELWATIDVRGHAEKQRALLQWYLNNSAGCPLDVRLALSQESWSAGVLEDILNEAPRLRSLSIRADFEGAEAAVRALCKSVCAPHLEHLTFIFLEQPPPILDLVLEADFSPVVFTGGVPQLSVVRLQHVERVLFPPLTGVTTLHLEEYTCPPMAYNCFCALLRALPVLANLSVYGNAVEAWPASPALRLPCLRSLRVSSNEEAGRMLLAFDTPALTSLFLKNVRDIALVALWNGVSHAQQLHFPALQTLSLDGPCGAQTLSAIYREFPGITELRLVNCDADLALDLLRHASDLPRSIMVHRIRDTAVLDELLGRGIALQVHCDVSGVRDGVTRWERLAPWPAELARPDADDLFMQLGTYRA</sequence>
<dbReference type="SUPFAM" id="SSF52047">
    <property type="entry name" value="RNI-like"/>
    <property type="match status" value="1"/>
</dbReference>
<evidence type="ECO:0008006" key="3">
    <source>
        <dbReference type="Google" id="ProtNLM"/>
    </source>
</evidence>
<evidence type="ECO:0000313" key="1">
    <source>
        <dbReference type="EMBL" id="KAJ7078876.1"/>
    </source>
</evidence>
<dbReference type="AlphaFoldDB" id="A0AAD6TTD2"/>
<organism evidence="1 2">
    <name type="scientific">Mycena belliarum</name>
    <dbReference type="NCBI Taxonomy" id="1033014"/>
    <lineage>
        <taxon>Eukaryota</taxon>
        <taxon>Fungi</taxon>
        <taxon>Dikarya</taxon>
        <taxon>Basidiomycota</taxon>
        <taxon>Agaricomycotina</taxon>
        <taxon>Agaricomycetes</taxon>
        <taxon>Agaricomycetidae</taxon>
        <taxon>Agaricales</taxon>
        <taxon>Marasmiineae</taxon>
        <taxon>Mycenaceae</taxon>
        <taxon>Mycena</taxon>
    </lineage>
</organism>
<gene>
    <name evidence="1" type="ORF">B0H15DRAFT_528138</name>
</gene>
<dbReference type="EMBL" id="JARJCN010000063">
    <property type="protein sequence ID" value="KAJ7078876.1"/>
    <property type="molecule type" value="Genomic_DNA"/>
</dbReference>